<evidence type="ECO:0000313" key="3">
    <source>
        <dbReference type="Proteomes" id="UP000257109"/>
    </source>
</evidence>
<protein>
    <recommendedName>
        <fullName evidence="1">Retrotransposon gag domain-containing protein</fullName>
    </recommendedName>
</protein>
<dbReference type="OrthoDB" id="1425436at2759"/>
<evidence type="ECO:0000259" key="1">
    <source>
        <dbReference type="Pfam" id="PF03732"/>
    </source>
</evidence>
<gene>
    <name evidence="2" type="ORF">CR513_22021</name>
</gene>
<dbReference type="EMBL" id="QJKJ01004122">
    <property type="protein sequence ID" value="RDX95463.1"/>
    <property type="molecule type" value="Genomic_DNA"/>
</dbReference>
<accession>A0A371GYC0</accession>
<reference evidence="2" key="1">
    <citation type="submission" date="2018-05" db="EMBL/GenBank/DDBJ databases">
        <title>Draft genome of Mucuna pruriens seed.</title>
        <authorList>
            <person name="Nnadi N.E."/>
            <person name="Vos R."/>
            <person name="Hasami M.H."/>
            <person name="Devisetty U.K."/>
            <person name="Aguiy J.C."/>
        </authorList>
    </citation>
    <scope>NUCLEOTIDE SEQUENCE [LARGE SCALE GENOMIC DNA]</scope>
    <source>
        <strain evidence="2">JCA_2017</strain>
    </source>
</reference>
<dbReference type="PANTHER" id="PTHR33223">
    <property type="entry name" value="CCHC-TYPE DOMAIN-CONTAINING PROTEIN"/>
    <property type="match status" value="1"/>
</dbReference>
<name>A0A371GYC0_MUCPR</name>
<dbReference type="Pfam" id="PF03732">
    <property type="entry name" value="Retrotrans_gag"/>
    <property type="match status" value="1"/>
</dbReference>
<sequence>MYIRRGNNLLSCKLFPGTLRGVVMNWLATLPPRSIRSFSDIATSFASQFAANKPTSSTSQNKGETLKSYLAWFNNATVKVNDPNKKFIVKAFQKGLKAVSSTTPWH</sequence>
<evidence type="ECO:0000313" key="2">
    <source>
        <dbReference type="EMBL" id="RDX95463.1"/>
    </source>
</evidence>
<proteinExistence type="predicted"/>
<feature type="domain" description="Retrotransposon gag" evidence="1">
    <location>
        <begin position="13"/>
        <end position="97"/>
    </location>
</feature>
<keyword evidence="3" id="KW-1185">Reference proteome</keyword>
<dbReference type="InterPro" id="IPR005162">
    <property type="entry name" value="Retrotrans_gag_dom"/>
</dbReference>
<dbReference type="AlphaFoldDB" id="A0A371GYC0"/>
<comment type="caution">
    <text evidence="2">The sequence shown here is derived from an EMBL/GenBank/DDBJ whole genome shotgun (WGS) entry which is preliminary data.</text>
</comment>
<dbReference type="PANTHER" id="PTHR33223:SF10">
    <property type="entry name" value="AMINOTRANSFERASE-LIKE PLANT MOBILE DOMAIN-CONTAINING PROTEIN"/>
    <property type="match status" value="1"/>
</dbReference>
<organism evidence="2 3">
    <name type="scientific">Mucuna pruriens</name>
    <name type="common">Velvet bean</name>
    <name type="synonym">Dolichos pruriens</name>
    <dbReference type="NCBI Taxonomy" id="157652"/>
    <lineage>
        <taxon>Eukaryota</taxon>
        <taxon>Viridiplantae</taxon>
        <taxon>Streptophyta</taxon>
        <taxon>Embryophyta</taxon>
        <taxon>Tracheophyta</taxon>
        <taxon>Spermatophyta</taxon>
        <taxon>Magnoliopsida</taxon>
        <taxon>eudicotyledons</taxon>
        <taxon>Gunneridae</taxon>
        <taxon>Pentapetalae</taxon>
        <taxon>rosids</taxon>
        <taxon>fabids</taxon>
        <taxon>Fabales</taxon>
        <taxon>Fabaceae</taxon>
        <taxon>Papilionoideae</taxon>
        <taxon>50 kb inversion clade</taxon>
        <taxon>NPAAA clade</taxon>
        <taxon>indigoferoid/millettioid clade</taxon>
        <taxon>Phaseoleae</taxon>
        <taxon>Mucuna</taxon>
    </lineage>
</organism>
<feature type="non-terminal residue" evidence="2">
    <location>
        <position position="1"/>
    </location>
</feature>
<dbReference type="Proteomes" id="UP000257109">
    <property type="component" value="Unassembled WGS sequence"/>
</dbReference>